<evidence type="ECO:0000313" key="12">
    <source>
        <dbReference type="Proteomes" id="UP000462410"/>
    </source>
</evidence>
<dbReference type="RefSeq" id="WP_001173929.1">
    <property type="nucleotide sequence ID" value="NZ_AP024126.1"/>
</dbReference>
<reference evidence="5 15" key="3">
    <citation type="submission" date="2019-11" db="EMBL/GenBank/DDBJ databases">
        <authorList>
            <consortium name="GenomeTrakr network: Whole genome sequencing for foodborne pathogen traceback"/>
        </authorList>
    </citation>
    <scope>NUCLEOTIDE SEQUENCE [LARGE SCALE GENOMIC DNA]</scope>
    <source>
        <strain evidence="3 14">AZ-TG102963</strain>
        <strain evidence="5 15">PSU-2072</strain>
    </source>
</reference>
<keyword evidence="6" id="KW-0436">Ligase</keyword>
<dbReference type="Proteomes" id="UP000537181">
    <property type="component" value="Unassembled WGS sequence"/>
</dbReference>
<dbReference type="Pfam" id="PF13240">
    <property type="entry name" value="Zn_Ribbon_1"/>
    <property type="match status" value="1"/>
</dbReference>
<dbReference type="GO" id="GO:0004812">
    <property type="term" value="F:aminoacyl-tRNA ligase activity"/>
    <property type="evidence" value="ECO:0007669"/>
    <property type="project" value="UniProtKB-KW"/>
</dbReference>
<evidence type="ECO:0000313" key="10">
    <source>
        <dbReference type="Proteomes" id="UP000037564"/>
    </source>
</evidence>
<keyword evidence="1" id="KW-1133">Transmembrane helix</keyword>
<keyword evidence="1" id="KW-0812">Transmembrane</keyword>
<evidence type="ECO:0000313" key="3">
    <source>
        <dbReference type="EMBL" id="EFA9844046.1"/>
    </source>
</evidence>
<keyword evidence="6" id="KW-0030">Aminoacyl-tRNA synthetase</keyword>
<evidence type="ECO:0000313" key="4">
    <source>
        <dbReference type="EMBL" id="EFH6164327.1"/>
    </source>
</evidence>
<dbReference type="InterPro" id="IPR029037">
    <property type="entry name" value="DUF1407/YfgJ-like_sf"/>
</dbReference>
<protein>
    <submittedName>
        <fullName evidence="6">Seryl-tRNA synthetase, class IIa</fullName>
    </submittedName>
    <submittedName>
        <fullName evidence="3 4">Zinc-ribbon domain-containing protein</fullName>
    </submittedName>
</protein>
<feature type="transmembrane region" description="Helical" evidence="1">
    <location>
        <begin position="38"/>
        <end position="58"/>
    </location>
</feature>
<feature type="domain" description="Zinc-ribbon" evidence="2">
    <location>
        <begin position="5"/>
        <end position="27"/>
    </location>
</feature>
<feature type="transmembrane region" description="Helical" evidence="1">
    <location>
        <begin position="78"/>
        <end position="105"/>
    </location>
</feature>
<dbReference type="PATRIC" id="fig|562.7396.peg.1577"/>
<evidence type="ECO:0000313" key="14">
    <source>
        <dbReference type="Proteomes" id="UP000523388"/>
    </source>
</evidence>
<evidence type="ECO:0000313" key="5">
    <source>
        <dbReference type="EMBL" id="EFH6651018.1"/>
    </source>
</evidence>
<evidence type="ECO:0000313" key="13">
    <source>
        <dbReference type="Proteomes" id="UP000512322"/>
    </source>
</evidence>
<accession>A0A236FMW4</accession>
<evidence type="ECO:0000313" key="7">
    <source>
        <dbReference type="EMBL" id="MWT26173.1"/>
    </source>
</evidence>
<sequence length="110" mass="11865">MALIKCPECQKEVSDSALYCPACGKQLQKLKRSFFGRIIKWVFILFNIFMIYTLLVGLGGTSEIINNATSDAEKAGAVIGTGLGLITIGSLWVIGDIIIGILVFLTKPKG</sequence>
<dbReference type="EMBL" id="WTRC01001812">
    <property type="protein sequence ID" value="MWT26173.1"/>
    <property type="molecule type" value="Genomic_DNA"/>
</dbReference>
<evidence type="ECO:0000313" key="11">
    <source>
        <dbReference type="Proteomes" id="UP000184077"/>
    </source>
</evidence>
<evidence type="ECO:0000313" key="8">
    <source>
        <dbReference type="EMBL" id="OJN41440.1"/>
    </source>
</evidence>
<organism evidence="6 10">
    <name type="scientific">Escherichia coli</name>
    <dbReference type="NCBI Taxonomy" id="562"/>
    <lineage>
        <taxon>Bacteria</taxon>
        <taxon>Pseudomonadati</taxon>
        <taxon>Pseudomonadota</taxon>
        <taxon>Gammaproteobacteria</taxon>
        <taxon>Enterobacterales</taxon>
        <taxon>Enterobacteriaceae</taxon>
        <taxon>Escherichia</taxon>
    </lineage>
</organism>
<dbReference type="Proteomes" id="UP000512322">
    <property type="component" value="Chromosome"/>
</dbReference>
<dbReference type="Proteomes" id="UP000530628">
    <property type="component" value="Unassembled WGS sequence"/>
</dbReference>
<keyword evidence="1" id="KW-0472">Membrane</keyword>
<reference evidence="4 16" key="5">
    <citation type="submission" date="2019-12" db="EMBL/GenBank/DDBJ databases">
        <authorList>
            <consortium name="NARMS: The National Antimicrobial Resistance Monitoring System"/>
        </authorList>
    </citation>
    <scope>NUCLEOTIDE SEQUENCE [LARGE SCALE GENOMIC DNA]</scope>
    <source>
        <strain evidence="4 16">CVM N19EC0596</strain>
    </source>
</reference>
<gene>
    <name evidence="8" type="ORF">BK300_01675</name>
    <name evidence="3" type="ORF">C1Q91_000357</name>
    <name evidence="4" type="ORF">GAJ12_04635</name>
    <name evidence="5" type="ORF">GNW61_20060</name>
    <name evidence="7" type="ORF">GP965_35685</name>
    <name evidence="9" type="ORF">HVY77_08145</name>
    <name evidence="6" type="ORF">WR15_08495</name>
</gene>
<evidence type="ECO:0000256" key="1">
    <source>
        <dbReference type="SAM" id="Phobius"/>
    </source>
</evidence>
<dbReference type="Proteomes" id="UP000523388">
    <property type="component" value="Unassembled WGS sequence"/>
</dbReference>
<dbReference type="EMBL" id="AASWOY010000061">
    <property type="protein sequence ID" value="EFH6651018.1"/>
    <property type="molecule type" value="Genomic_DNA"/>
</dbReference>
<evidence type="ECO:0000313" key="6">
    <source>
        <dbReference type="EMBL" id="KNF70053.1"/>
    </source>
</evidence>
<evidence type="ECO:0000259" key="2">
    <source>
        <dbReference type="Pfam" id="PF13240"/>
    </source>
</evidence>
<dbReference type="EMBL" id="LGZN01000022">
    <property type="protein sequence ID" value="KNF70053.1"/>
    <property type="molecule type" value="Genomic_DNA"/>
</dbReference>
<dbReference type="EMBL" id="AASCJS010000001">
    <property type="protein sequence ID" value="EFA9844046.1"/>
    <property type="molecule type" value="Genomic_DNA"/>
</dbReference>
<reference evidence="6 10" key="1">
    <citation type="submission" date="2015-07" db="EMBL/GenBank/DDBJ databases">
        <title>Genome sequences of 64 non-O157:H7 Shiga toxin-producing Escherichia coli strains.</title>
        <authorList>
            <person name="Gonzalez-Escalona N."/>
            <person name="Toro M."/>
            <person name="Timme R."/>
            <person name="Payne J."/>
        </authorList>
    </citation>
    <scope>NUCLEOTIDE SEQUENCE [LARGE SCALE GENOMIC DNA]</scope>
    <source>
        <strain evidence="6 10">CFSAN026843</strain>
    </source>
</reference>
<dbReference type="Proteomes" id="UP000037564">
    <property type="component" value="Unassembled WGS sequence"/>
</dbReference>
<dbReference type="AlphaFoldDB" id="A0A0B0VUI7"/>
<evidence type="ECO:0000313" key="15">
    <source>
        <dbReference type="Proteomes" id="UP000530628"/>
    </source>
</evidence>
<evidence type="ECO:0000313" key="16">
    <source>
        <dbReference type="Proteomes" id="UP000537181"/>
    </source>
</evidence>
<dbReference type="EMBL" id="CP057293">
    <property type="protein sequence ID" value="QMF66982.1"/>
    <property type="molecule type" value="Genomic_DNA"/>
</dbReference>
<dbReference type="Proteomes" id="UP000462410">
    <property type="component" value="Unassembled WGS sequence"/>
</dbReference>
<proteinExistence type="predicted"/>
<accession>A0A0B0VUI7</accession>
<name>A0A0B0VUI7_ECOLX</name>
<dbReference type="Proteomes" id="UP000184077">
    <property type="component" value="Unassembled WGS sequence"/>
</dbReference>
<reference evidence="9 13" key="6">
    <citation type="submission" date="2020-06" db="EMBL/GenBank/DDBJ databases">
        <title>REHAB project genomes.</title>
        <authorList>
            <person name="Shaw L.P."/>
        </authorList>
    </citation>
    <scope>NUCLEOTIDE SEQUENCE [LARGE SCALE GENOMIC DNA]</scope>
    <source>
        <strain evidence="9 13">RHB30-C10</strain>
    </source>
</reference>
<evidence type="ECO:0000313" key="9">
    <source>
        <dbReference type="EMBL" id="QMF66982.1"/>
    </source>
</evidence>
<dbReference type="EMBL" id="AASWKX010000003">
    <property type="protein sequence ID" value="EFH6164327.1"/>
    <property type="molecule type" value="Genomic_DNA"/>
</dbReference>
<dbReference type="InterPro" id="IPR026870">
    <property type="entry name" value="Zinc_ribbon_dom"/>
</dbReference>
<reference evidence="7 12" key="4">
    <citation type="submission" date="2019-12" db="EMBL/GenBank/DDBJ databases">
        <title>Enteriobacteria Tanzani isolates_8377-8380.</title>
        <authorList>
            <person name="Subbiah M."/>
            <person name="Call D."/>
        </authorList>
    </citation>
    <scope>NUCLEOTIDE SEQUENCE [LARGE SCALE GENOMIC DNA]</scope>
    <source>
        <strain evidence="7 12">8378wH8</strain>
    </source>
</reference>
<reference evidence="8 11" key="2">
    <citation type="submission" date="2016-10" db="EMBL/GenBank/DDBJ databases">
        <title>Comprehensive resistome analysis reveals the prevalence of NDM and MCR-1 in Chinese poultry production.</title>
        <authorList>
            <person name="Wang Y."/>
            <person name="Zhang R."/>
            <person name="Li J."/>
            <person name="Wu Z."/>
            <person name="Wenjuan Y."/>
            <person name="Schwarz S."/>
            <person name="Tyrrell J."/>
            <person name="Zheng Y."/>
            <person name="Wang S."/>
            <person name="Shen Z."/>
            <person name="Liu Z."/>
            <person name="Lei L."/>
            <person name="Li M."/>
            <person name="Zhang Q."/>
            <person name="Wu C."/>
            <person name="Zhang Q."/>
            <person name="Wu Y."/>
            <person name="Walsh T."/>
            <person name="Shen J."/>
        </authorList>
    </citation>
    <scope>NUCLEOTIDE SEQUENCE [LARGE SCALE GENOMIC DNA]</scope>
    <source>
        <strain evidence="8 11">574</strain>
    </source>
</reference>
<dbReference type="Gene3D" id="2.10.290.10">
    <property type="entry name" value="YfgJ-like"/>
    <property type="match status" value="1"/>
</dbReference>
<dbReference type="EMBL" id="MOHC01000001">
    <property type="protein sequence ID" value="OJN41440.1"/>
    <property type="molecule type" value="Genomic_DNA"/>
</dbReference>